<reference evidence="1" key="1">
    <citation type="submission" date="2022-03" db="EMBL/GenBank/DDBJ databases">
        <title>Draft genome sequence of Aduncisulcus paluster, a free-living microaerophilic Fornicata.</title>
        <authorList>
            <person name="Yuyama I."/>
            <person name="Kume K."/>
            <person name="Tamura T."/>
            <person name="Inagaki Y."/>
            <person name="Hashimoto T."/>
        </authorList>
    </citation>
    <scope>NUCLEOTIDE SEQUENCE</scope>
    <source>
        <strain evidence="1">NY0171</strain>
    </source>
</reference>
<sequence>MTEKTSSIEMILDNLEKSSASIYKEYEKLCSNLKSFLSTSIERSGKIQDVEVKAAEELKTAVETCLTETKELKETAYTLFGTLQKKVSPLLKQSDKLHELLGILSDEVTRTLEASFAK</sequence>
<keyword evidence="2" id="KW-1185">Reference proteome</keyword>
<evidence type="ECO:0000313" key="2">
    <source>
        <dbReference type="Proteomes" id="UP001057375"/>
    </source>
</evidence>
<proteinExistence type="predicted"/>
<name>A0ABQ5KLL7_9EUKA</name>
<dbReference type="Proteomes" id="UP001057375">
    <property type="component" value="Unassembled WGS sequence"/>
</dbReference>
<protein>
    <submittedName>
        <fullName evidence="1">Uncharacterized protein</fullName>
    </submittedName>
</protein>
<organism evidence="1 2">
    <name type="scientific">Aduncisulcus paluster</name>
    <dbReference type="NCBI Taxonomy" id="2918883"/>
    <lineage>
        <taxon>Eukaryota</taxon>
        <taxon>Metamonada</taxon>
        <taxon>Carpediemonas-like organisms</taxon>
        <taxon>Aduncisulcus</taxon>
    </lineage>
</organism>
<comment type="caution">
    <text evidence="1">The sequence shown here is derived from an EMBL/GenBank/DDBJ whole genome shotgun (WGS) entry which is preliminary data.</text>
</comment>
<gene>
    <name evidence="1" type="ORF">ADUPG1_006886</name>
</gene>
<accession>A0ABQ5KLL7</accession>
<dbReference type="EMBL" id="BQXS01010066">
    <property type="protein sequence ID" value="GKT32826.1"/>
    <property type="molecule type" value="Genomic_DNA"/>
</dbReference>
<evidence type="ECO:0000313" key="1">
    <source>
        <dbReference type="EMBL" id="GKT32826.1"/>
    </source>
</evidence>